<evidence type="ECO:0000313" key="2">
    <source>
        <dbReference type="Proteomes" id="UP000267469"/>
    </source>
</evidence>
<gene>
    <name evidence="1" type="ORF">ED312_15445</name>
</gene>
<accession>A0A3N0E5D9</accession>
<proteinExistence type="predicted"/>
<dbReference type="Proteomes" id="UP000267469">
    <property type="component" value="Unassembled WGS sequence"/>
</dbReference>
<dbReference type="OrthoDB" id="5187906at2"/>
<evidence type="ECO:0008006" key="3">
    <source>
        <dbReference type="Google" id="ProtNLM"/>
    </source>
</evidence>
<name>A0A3N0E5D9_SINP1</name>
<dbReference type="AlphaFoldDB" id="A0A3N0E5D9"/>
<sequence>MARNCLECGEKVSGRTDKKFCSDHCRNTYNNRLNKDSKNLIRNINNKLRKNYRILSELNPKDKARTTKMRLMEKGFDFEYFTNTYTTRKGTIYYFLYDLGYLPLENDFYMLVRKN</sequence>
<organism evidence="1 2">
    <name type="scientific">Sinomicrobium pectinilyticum</name>
    <dbReference type="NCBI Taxonomy" id="1084421"/>
    <lineage>
        <taxon>Bacteria</taxon>
        <taxon>Pseudomonadati</taxon>
        <taxon>Bacteroidota</taxon>
        <taxon>Flavobacteriia</taxon>
        <taxon>Flavobacteriales</taxon>
        <taxon>Flavobacteriaceae</taxon>
        <taxon>Sinomicrobium</taxon>
    </lineage>
</organism>
<keyword evidence="2" id="KW-1185">Reference proteome</keyword>
<comment type="caution">
    <text evidence="1">The sequence shown here is derived from an EMBL/GenBank/DDBJ whole genome shotgun (WGS) entry which is preliminary data.</text>
</comment>
<dbReference type="EMBL" id="RJTM01000107">
    <property type="protein sequence ID" value="RNL83062.1"/>
    <property type="molecule type" value="Genomic_DNA"/>
</dbReference>
<reference evidence="1 2" key="1">
    <citation type="submission" date="2018-10" db="EMBL/GenBank/DDBJ databases">
        <title>Sinomicrobium pectinilyticum sp. nov., a pectinase-producing bacterium isolated from alkaline and saline soil, and emended description of the genus Sinomicrobium.</title>
        <authorList>
            <person name="Cheng B."/>
            <person name="Li C."/>
            <person name="Lai Q."/>
            <person name="Du M."/>
            <person name="Shao Z."/>
            <person name="Xu P."/>
            <person name="Yang C."/>
        </authorList>
    </citation>
    <scope>NUCLEOTIDE SEQUENCE [LARGE SCALE GENOMIC DNA]</scope>
    <source>
        <strain evidence="1 2">5DNS001</strain>
    </source>
</reference>
<dbReference type="RefSeq" id="WP_123216923.1">
    <property type="nucleotide sequence ID" value="NZ_RJTM01000107.1"/>
</dbReference>
<evidence type="ECO:0000313" key="1">
    <source>
        <dbReference type="EMBL" id="RNL83062.1"/>
    </source>
</evidence>
<protein>
    <recommendedName>
        <fullName evidence="3">DUF2116 family Zn-ribbon domain-containing protein</fullName>
    </recommendedName>
</protein>